<protein>
    <recommendedName>
        <fullName evidence="2">Phage terminase large subunit N-terminal domain-containing protein</fullName>
    </recommendedName>
</protein>
<dbReference type="Gene3D" id="3.30.420.280">
    <property type="match status" value="1"/>
</dbReference>
<accession>A0A0F9HX98</accession>
<dbReference type="Gene3D" id="3.40.50.300">
    <property type="entry name" value="P-loop containing nucleotide triphosphate hydrolases"/>
    <property type="match status" value="1"/>
</dbReference>
<proteinExistence type="predicted"/>
<dbReference type="InterPro" id="IPR027417">
    <property type="entry name" value="P-loop_NTPase"/>
</dbReference>
<organism evidence="1">
    <name type="scientific">marine sediment metagenome</name>
    <dbReference type="NCBI Taxonomy" id="412755"/>
    <lineage>
        <taxon>unclassified sequences</taxon>
        <taxon>metagenomes</taxon>
        <taxon>ecological metagenomes</taxon>
    </lineage>
</organism>
<dbReference type="EMBL" id="LAZR01021147">
    <property type="protein sequence ID" value="KKL86335.1"/>
    <property type="molecule type" value="Genomic_DNA"/>
</dbReference>
<dbReference type="AlphaFoldDB" id="A0A0F9HX98"/>
<name>A0A0F9HX98_9ZZZZ</name>
<gene>
    <name evidence="1" type="ORF">LCGC14_1945770</name>
</gene>
<evidence type="ECO:0000313" key="1">
    <source>
        <dbReference type="EMBL" id="KKL86335.1"/>
    </source>
</evidence>
<comment type="caution">
    <text evidence="1">The sequence shown here is derived from an EMBL/GenBank/DDBJ whole genome shotgun (WGS) entry which is preliminary data.</text>
</comment>
<evidence type="ECO:0008006" key="2">
    <source>
        <dbReference type="Google" id="ProtNLM"/>
    </source>
</evidence>
<sequence>MSLPVTKHTDIHYHMEPTPGKMHKSGAFYRGILGCVRSGKSSACCWELWRRAREQAPQKDGIRRTRFAIVRNTYRELEDTTLKTWLDWFPENAMGPFNKQTMTHRIRRGDVDTEILFRALDRPGDIGKLLSLEVTGGWVNEAREVPKAIIDTLGDRVGQYPAKKDGGCTWFGVLMDTNPPDDDHWWYKLAEENTPDNWEFFRQPGGLIEKDGKFVVNPKAENIHNLNEGHDYYLTRKGGKSDDYIRVYYCGQYGFVIEGKPVIPEYVDAVHCMDIDPVRGQMIYIGLDFGLTPCAVFTQKAVNGQWLWLDELCAEDMGIVRFAEILKPKIRKDFKDFEIEIWGDPAGDQRSPTDKKERTTFQILKANGIEAKPAPPLNNDFTIRREAIATPLTRLIDGRPGMIVSPKCKTARKGLAGGYHYKRTKVTGEEIYQDHPVKNVTSHPVEAGGYAMLGAGEGSELIKSFNIDYKAIQPGAGPRIPANHPW</sequence>
<reference evidence="1" key="1">
    <citation type="journal article" date="2015" name="Nature">
        <title>Complex archaea that bridge the gap between prokaryotes and eukaryotes.</title>
        <authorList>
            <person name="Spang A."/>
            <person name="Saw J.H."/>
            <person name="Jorgensen S.L."/>
            <person name="Zaremba-Niedzwiedzka K."/>
            <person name="Martijn J."/>
            <person name="Lind A.E."/>
            <person name="van Eijk R."/>
            <person name="Schleper C."/>
            <person name="Guy L."/>
            <person name="Ettema T.J."/>
        </authorList>
    </citation>
    <scope>NUCLEOTIDE SEQUENCE</scope>
</reference>